<keyword evidence="3" id="KW-1185">Reference proteome</keyword>
<protein>
    <recommendedName>
        <fullName evidence="4">COX assembly mitochondrial protein</fullName>
    </recommendedName>
</protein>
<comment type="caution">
    <text evidence="2">The sequence shown here is derived from an EMBL/GenBank/DDBJ whole genome shotgun (WGS) entry which is preliminary data.</text>
</comment>
<sequence>MERNVAIKKALDDNNFTGLSINNPSVPDEKKLMWSDLVQGKPELEDSLSSNARQMKAEMYTSMFKDSTDLDHPCRIPGSVYLRCVQDNVKANQKNREAKCTPLFGAFDACRKGVLSQQAGAVQAALAKQDIADRRAKARPLVAALVVSARSSSPSPHDEEKDSDDDDGDLLGSGLPGGGDWGGLRGFPSFRRGKKHTDTMNRRFPGKDGKMWEVGGRQKPGKYGKMWGIFSFVCIYLCVLGPLQSHDEEKDSGDDDYLLDSGLSVGGDWGGLRGFPSFRRGTKHTDTINRRFPGKDGKIWEVGGKTKTWKI</sequence>
<dbReference type="EMBL" id="CAUYUJ010015585">
    <property type="protein sequence ID" value="CAK0855897.1"/>
    <property type="molecule type" value="Genomic_DNA"/>
</dbReference>
<evidence type="ECO:0008006" key="4">
    <source>
        <dbReference type="Google" id="ProtNLM"/>
    </source>
</evidence>
<dbReference type="Proteomes" id="UP001189429">
    <property type="component" value="Unassembled WGS sequence"/>
</dbReference>
<evidence type="ECO:0000313" key="2">
    <source>
        <dbReference type="EMBL" id="CAK0855897.1"/>
    </source>
</evidence>
<feature type="compositionally biased region" description="Gly residues" evidence="1">
    <location>
        <begin position="174"/>
        <end position="185"/>
    </location>
</feature>
<organism evidence="2 3">
    <name type="scientific">Prorocentrum cordatum</name>
    <dbReference type="NCBI Taxonomy" id="2364126"/>
    <lineage>
        <taxon>Eukaryota</taxon>
        <taxon>Sar</taxon>
        <taxon>Alveolata</taxon>
        <taxon>Dinophyceae</taxon>
        <taxon>Prorocentrales</taxon>
        <taxon>Prorocentraceae</taxon>
        <taxon>Prorocentrum</taxon>
    </lineage>
</organism>
<name>A0ABN9U9C3_9DINO</name>
<gene>
    <name evidence="2" type="ORF">PCOR1329_LOCUS46422</name>
</gene>
<evidence type="ECO:0000256" key="1">
    <source>
        <dbReference type="SAM" id="MobiDB-lite"/>
    </source>
</evidence>
<feature type="region of interest" description="Disordered" evidence="1">
    <location>
        <begin position="147"/>
        <end position="213"/>
    </location>
</feature>
<feature type="compositionally biased region" description="Basic and acidic residues" evidence="1">
    <location>
        <begin position="196"/>
        <end position="211"/>
    </location>
</feature>
<proteinExistence type="predicted"/>
<reference evidence="2" key="1">
    <citation type="submission" date="2023-10" db="EMBL/GenBank/DDBJ databases">
        <authorList>
            <person name="Chen Y."/>
            <person name="Shah S."/>
            <person name="Dougan E. K."/>
            <person name="Thang M."/>
            <person name="Chan C."/>
        </authorList>
    </citation>
    <scope>NUCLEOTIDE SEQUENCE [LARGE SCALE GENOMIC DNA]</scope>
</reference>
<accession>A0ABN9U9C3</accession>
<evidence type="ECO:0000313" key="3">
    <source>
        <dbReference type="Proteomes" id="UP001189429"/>
    </source>
</evidence>